<sequence>MRTAVIVAHPQLEDSGTQRFLKEATTSLRRIDWHELKVNSSGHFDAVAEKKFLKDKKRIIFQFPLYWYSAPAILKQWMDEIFDIADVAWLQNKELGLAVSLGQPLKEYRLGGREGIALSSLLSPFQAFAKRLQMRLMPLFIIEQFVYQNDRKHQELLTKYQQFLELPIDFNFDQSQSWFENKLKEMMKEIDVEDKKKLELILEGYKERHEQLQELTREVSLLRQEDDQHGEQ</sequence>
<dbReference type="InterPro" id="IPR029039">
    <property type="entry name" value="Flavoprotein-like_sf"/>
</dbReference>
<dbReference type="SUPFAM" id="SSF52218">
    <property type="entry name" value="Flavoproteins"/>
    <property type="match status" value="1"/>
</dbReference>
<evidence type="ECO:0000256" key="2">
    <source>
        <dbReference type="SAM" id="Coils"/>
    </source>
</evidence>
<name>A0A0R2CVR9_9LACO</name>
<keyword evidence="5" id="KW-1185">Reference proteome</keyword>
<accession>A0A0R2CVR9</accession>
<dbReference type="STRING" id="1423725.FC19_GL001753"/>
<dbReference type="PATRIC" id="fig|1423725.3.peg.1800"/>
<feature type="domain" description="Flavodoxin-like fold" evidence="3">
    <location>
        <begin position="1"/>
        <end position="162"/>
    </location>
</feature>
<keyword evidence="2" id="KW-0175">Coiled coil</keyword>
<dbReference type="RefSeq" id="WP_057876495.1">
    <property type="nucleotide sequence ID" value="NZ_AYZD01000023.1"/>
</dbReference>
<dbReference type="GO" id="GO:0003955">
    <property type="term" value="F:NAD(P)H dehydrogenase (quinone) activity"/>
    <property type="evidence" value="ECO:0007669"/>
    <property type="project" value="TreeGrafter"/>
</dbReference>
<keyword evidence="1" id="KW-0560">Oxidoreductase</keyword>
<dbReference type="EMBL" id="AYZD01000023">
    <property type="protein sequence ID" value="KRM95616.1"/>
    <property type="molecule type" value="Genomic_DNA"/>
</dbReference>
<dbReference type="InterPro" id="IPR003680">
    <property type="entry name" value="Flavodoxin_fold"/>
</dbReference>
<organism evidence="4 5">
    <name type="scientific">Liquorilactobacillus aquaticus DSM 21051</name>
    <dbReference type="NCBI Taxonomy" id="1423725"/>
    <lineage>
        <taxon>Bacteria</taxon>
        <taxon>Bacillati</taxon>
        <taxon>Bacillota</taxon>
        <taxon>Bacilli</taxon>
        <taxon>Lactobacillales</taxon>
        <taxon>Lactobacillaceae</taxon>
        <taxon>Liquorilactobacillus</taxon>
    </lineage>
</organism>
<dbReference type="InterPro" id="IPR046980">
    <property type="entry name" value="KefG/KefF"/>
</dbReference>
<dbReference type="AlphaFoldDB" id="A0A0R2CVR9"/>
<dbReference type="Pfam" id="PF02525">
    <property type="entry name" value="Flavodoxin_2"/>
    <property type="match status" value="1"/>
</dbReference>
<comment type="caution">
    <text evidence="4">The sequence shown here is derived from an EMBL/GenBank/DDBJ whole genome shotgun (WGS) entry which is preliminary data.</text>
</comment>
<dbReference type="OrthoDB" id="9798454at2"/>
<dbReference type="Gene3D" id="3.40.50.360">
    <property type="match status" value="1"/>
</dbReference>
<dbReference type="PANTHER" id="PTHR47307">
    <property type="entry name" value="GLUTATHIONE-REGULATED POTASSIUM-EFFLUX SYSTEM ANCILLARY PROTEIN KEFG"/>
    <property type="match status" value="1"/>
</dbReference>
<dbReference type="GO" id="GO:0010181">
    <property type="term" value="F:FMN binding"/>
    <property type="evidence" value="ECO:0007669"/>
    <property type="project" value="TreeGrafter"/>
</dbReference>
<feature type="coiled-coil region" evidence="2">
    <location>
        <begin position="195"/>
        <end position="232"/>
    </location>
</feature>
<evidence type="ECO:0000313" key="4">
    <source>
        <dbReference type="EMBL" id="KRM95616.1"/>
    </source>
</evidence>
<protein>
    <recommendedName>
        <fullName evidence="3">Flavodoxin-like fold domain-containing protein</fullName>
    </recommendedName>
</protein>
<reference evidence="4 5" key="1">
    <citation type="journal article" date="2015" name="Genome Announc.">
        <title>Expanding the biotechnology potential of lactobacilli through comparative genomics of 213 strains and associated genera.</title>
        <authorList>
            <person name="Sun Z."/>
            <person name="Harris H.M."/>
            <person name="McCann A."/>
            <person name="Guo C."/>
            <person name="Argimon S."/>
            <person name="Zhang W."/>
            <person name="Yang X."/>
            <person name="Jeffery I.B."/>
            <person name="Cooney J.C."/>
            <person name="Kagawa T.F."/>
            <person name="Liu W."/>
            <person name="Song Y."/>
            <person name="Salvetti E."/>
            <person name="Wrobel A."/>
            <person name="Rasinkangas P."/>
            <person name="Parkhill J."/>
            <person name="Rea M.C."/>
            <person name="O'Sullivan O."/>
            <person name="Ritari J."/>
            <person name="Douillard F.P."/>
            <person name="Paul Ross R."/>
            <person name="Yang R."/>
            <person name="Briner A.E."/>
            <person name="Felis G.E."/>
            <person name="de Vos W.M."/>
            <person name="Barrangou R."/>
            <person name="Klaenhammer T.R."/>
            <person name="Caufield P.W."/>
            <person name="Cui Y."/>
            <person name="Zhang H."/>
            <person name="O'Toole P.W."/>
        </authorList>
    </citation>
    <scope>NUCLEOTIDE SEQUENCE [LARGE SCALE GENOMIC DNA]</scope>
    <source>
        <strain evidence="4 5">DSM 21051</strain>
    </source>
</reference>
<evidence type="ECO:0000259" key="3">
    <source>
        <dbReference type="Pfam" id="PF02525"/>
    </source>
</evidence>
<proteinExistence type="predicted"/>
<dbReference type="Proteomes" id="UP000051015">
    <property type="component" value="Unassembled WGS sequence"/>
</dbReference>
<dbReference type="PANTHER" id="PTHR47307:SF1">
    <property type="entry name" value="GLUTATHIONE-REGULATED POTASSIUM-EFFLUX SYSTEM ANCILLARY PROTEIN KEFG"/>
    <property type="match status" value="1"/>
</dbReference>
<evidence type="ECO:0000256" key="1">
    <source>
        <dbReference type="ARBA" id="ARBA00023002"/>
    </source>
</evidence>
<gene>
    <name evidence="4" type="ORF">FC19_GL001753</name>
</gene>
<dbReference type="GO" id="GO:0009055">
    <property type="term" value="F:electron transfer activity"/>
    <property type="evidence" value="ECO:0007669"/>
    <property type="project" value="TreeGrafter"/>
</dbReference>
<evidence type="ECO:0000313" key="5">
    <source>
        <dbReference type="Proteomes" id="UP000051015"/>
    </source>
</evidence>